<evidence type="ECO:0000313" key="1">
    <source>
        <dbReference type="EMBL" id="QRD05005.1"/>
    </source>
</evidence>
<dbReference type="RefSeq" id="XP_001801186.1">
    <property type="nucleotide sequence ID" value="XM_001801134.1"/>
</dbReference>
<dbReference type="VEuPathDB" id="FungiDB:JI435_109280"/>
<dbReference type="EMBL" id="CP069040">
    <property type="protein sequence ID" value="QRD05005.1"/>
    <property type="molecule type" value="Genomic_DNA"/>
</dbReference>
<organism evidence="1 2">
    <name type="scientific">Phaeosphaeria nodorum (strain SN15 / ATCC MYA-4574 / FGSC 10173)</name>
    <name type="common">Glume blotch fungus</name>
    <name type="synonym">Parastagonospora nodorum</name>
    <dbReference type="NCBI Taxonomy" id="321614"/>
    <lineage>
        <taxon>Eukaryota</taxon>
        <taxon>Fungi</taxon>
        <taxon>Dikarya</taxon>
        <taxon>Ascomycota</taxon>
        <taxon>Pezizomycotina</taxon>
        <taxon>Dothideomycetes</taxon>
        <taxon>Pleosporomycetidae</taxon>
        <taxon>Pleosporales</taxon>
        <taxon>Pleosporineae</taxon>
        <taxon>Phaeosphaeriaceae</taxon>
        <taxon>Parastagonospora</taxon>
    </lineage>
</organism>
<sequence>MWPSSFLVPPESFQPSLESFQPKPPDRIRQEVLLKLRWSILGSLENISIQTGINEDGTEECQPFLAHPLAMESLAIPPVSRLQLDATDIAEAKHFRLVSKGYAYERLVIENEDRSPITIKDFVTQAHYYLSQHKDVLVHYRKNVGFSTLPPPGEAVGPGFAVYDPMKKHDLFFKHASSNAYSEDCRVSISTAMEGEGGKSAEAFWRSQRATATSIASYRASLQG</sequence>
<keyword evidence="2" id="KW-1185">Reference proteome</keyword>
<proteinExistence type="predicted"/>
<dbReference type="Proteomes" id="UP000663193">
    <property type="component" value="Chromosome 18"/>
</dbReference>
<protein>
    <submittedName>
        <fullName evidence="1">Uncharacterized protein</fullName>
    </submittedName>
</protein>
<dbReference type="KEGG" id="pno:SNOG_10928"/>
<dbReference type="AlphaFoldDB" id="A0A7U2FK47"/>
<dbReference type="OrthoDB" id="3783451at2759"/>
<name>A0A7U2FK47_PHANO</name>
<gene>
    <name evidence="1" type="ORF">JI435_109280</name>
</gene>
<evidence type="ECO:0000313" key="2">
    <source>
        <dbReference type="Proteomes" id="UP000663193"/>
    </source>
</evidence>
<reference evidence="2" key="1">
    <citation type="journal article" date="2021" name="BMC Genomics">
        <title>Chromosome-level genome assembly and manually-curated proteome of model necrotroph Parastagonospora nodorum Sn15 reveals a genome-wide trove of candidate effector homologs, and redundancy of virulence-related functions within an accessory chromosome.</title>
        <authorList>
            <person name="Bertazzoni S."/>
            <person name="Jones D.A.B."/>
            <person name="Phan H.T."/>
            <person name="Tan K.-C."/>
            <person name="Hane J.K."/>
        </authorList>
    </citation>
    <scope>NUCLEOTIDE SEQUENCE [LARGE SCALE GENOMIC DNA]</scope>
    <source>
        <strain evidence="2">SN15 / ATCC MYA-4574 / FGSC 10173)</strain>
    </source>
</reference>
<accession>A0A7U2FK47</accession>